<dbReference type="OrthoDB" id="9778062at2"/>
<dbReference type="PANTHER" id="PTHR33529">
    <property type="entry name" value="SLR0882 PROTEIN-RELATED"/>
    <property type="match status" value="1"/>
</dbReference>
<dbReference type="Proteomes" id="UP000295724">
    <property type="component" value="Unassembled WGS sequence"/>
</dbReference>
<evidence type="ECO:0000256" key="8">
    <source>
        <dbReference type="ARBA" id="ARBA00022692"/>
    </source>
</evidence>
<organism evidence="13 14">
    <name type="scientific">Marinicella litoralis</name>
    <dbReference type="NCBI Taxonomy" id="644220"/>
    <lineage>
        <taxon>Bacteria</taxon>
        <taxon>Pseudomonadati</taxon>
        <taxon>Pseudomonadota</taxon>
        <taxon>Gammaproteobacteria</taxon>
        <taxon>Lysobacterales</taxon>
        <taxon>Marinicellaceae</taxon>
        <taxon>Marinicella</taxon>
    </lineage>
</organism>
<feature type="transmembrane region" description="Helical" evidence="12">
    <location>
        <begin position="102"/>
        <end position="121"/>
    </location>
</feature>
<evidence type="ECO:0000256" key="9">
    <source>
        <dbReference type="ARBA" id="ARBA00022989"/>
    </source>
</evidence>
<evidence type="ECO:0000256" key="4">
    <source>
        <dbReference type="ARBA" id="ARBA00014213"/>
    </source>
</evidence>
<evidence type="ECO:0000256" key="6">
    <source>
        <dbReference type="ARBA" id="ARBA00022475"/>
    </source>
</evidence>
<keyword evidence="7" id="KW-0997">Cell inner membrane</keyword>
<comment type="subcellular location">
    <subcellularLocation>
        <location evidence="2">Cell inner membrane</location>
        <topology evidence="2">Multi-pass membrane protein</topology>
    </subcellularLocation>
</comment>
<evidence type="ECO:0000313" key="13">
    <source>
        <dbReference type="EMBL" id="TDR20785.1"/>
    </source>
</evidence>
<protein>
    <recommendedName>
        <fullName evidence="4">Lipopolysaccharide export system permease protein LptF</fullName>
    </recommendedName>
</protein>
<name>A0A4R6XMA4_9GAMM</name>
<dbReference type="NCBIfam" id="TIGR04407">
    <property type="entry name" value="LptF_YjgP"/>
    <property type="match status" value="1"/>
</dbReference>
<evidence type="ECO:0000256" key="7">
    <source>
        <dbReference type="ARBA" id="ARBA00022519"/>
    </source>
</evidence>
<dbReference type="RefSeq" id="WP_099018609.1">
    <property type="nucleotide sequence ID" value="NZ_NIHB01000001.1"/>
</dbReference>
<dbReference type="GO" id="GO:0055085">
    <property type="term" value="P:transmembrane transport"/>
    <property type="evidence" value="ECO:0007669"/>
    <property type="project" value="InterPro"/>
</dbReference>
<dbReference type="Pfam" id="PF03739">
    <property type="entry name" value="LptF_LptG"/>
    <property type="match status" value="1"/>
</dbReference>
<evidence type="ECO:0000256" key="12">
    <source>
        <dbReference type="SAM" id="Phobius"/>
    </source>
</evidence>
<accession>A0A4R6XMA4</accession>
<dbReference type="AlphaFoldDB" id="A0A4R6XMA4"/>
<feature type="transmembrane region" description="Helical" evidence="12">
    <location>
        <begin position="295"/>
        <end position="318"/>
    </location>
</feature>
<evidence type="ECO:0000256" key="5">
    <source>
        <dbReference type="ARBA" id="ARBA00022448"/>
    </source>
</evidence>
<comment type="function">
    <text evidence="1">Part of the ABC transporter complex LptBFG involved in the translocation of lipopolysaccharide (LPS) from the inner membrane to the outer membrane.</text>
</comment>
<keyword evidence="9 12" id="KW-1133">Transmembrane helix</keyword>
<dbReference type="InterPro" id="IPR030922">
    <property type="entry name" value="LptF"/>
</dbReference>
<sequence>MNILSNYLRKQAIKTTLVVLMLLFLLMVGTLFTSTLRAIARGVLPPELLFIELSLRSVDVLAILIPLSFYLGLLTSLSQLYRNQEAIMLHAFGWSTKDIVRAMAPLVVVVFVLMLFISLVVSPHAAKLSKELTTQANEKISLMGLTEGKFQKFFSNEGVIFVEKIDPESKRVENVFANIYHPDRIDTVTAEYGYQFEEKNQKYIALFNGFRNEGKPGTNAYQMMQFDRNDIKLPDLDQQIAQLDESSKPTWELIQSTDQVEKAQLHWRLSPAFSVLALFLLAMSLAKTSHREAKFINLVVGIMAYVVMINLLTIGHSLLEQGEIPNVLGLWWVYVIIATYALLRIRKLDGPKYEQTPQVLST</sequence>
<keyword evidence="5" id="KW-0813">Transport</keyword>
<comment type="caution">
    <text evidence="13">The sequence shown here is derived from an EMBL/GenBank/DDBJ whole genome shotgun (WGS) entry which is preliminary data.</text>
</comment>
<dbReference type="PANTHER" id="PTHR33529:SF7">
    <property type="entry name" value="LIPOPOLYSACCHARIDE EXPORT SYSTEM PERMEASE PROTEIN LPTF"/>
    <property type="match status" value="1"/>
</dbReference>
<dbReference type="GO" id="GO:0043190">
    <property type="term" value="C:ATP-binding cassette (ABC) transporter complex"/>
    <property type="evidence" value="ECO:0007669"/>
    <property type="project" value="InterPro"/>
</dbReference>
<dbReference type="InterPro" id="IPR005495">
    <property type="entry name" value="LptG/LptF_permease"/>
</dbReference>
<evidence type="ECO:0000256" key="10">
    <source>
        <dbReference type="ARBA" id="ARBA00023136"/>
    </source>
</evidence>
<reference evidence="13 14" key="1">
    <citation type="submission" date="2019-03" db="EMBL/GenBank/DDBJ databases">
        <title>Genomic Encyclopedia of Type Strains, Phase IV (KMG-IV): sequencing the most valuable type-strain genomes for metagenomic binning, comparative biology and taxonomic classification.</title>
        <authorList>
            <person name="Goeker M."/>
        </authorList>
    </citation>
    <scope>NUCLEOTIDE SEQUENCE [LARGE SCALE GENOMIC DNA]</scope>
    <source>
        <strain evidence="13 14">DSM 25488</strain>
    </source>
</reference>
<keyword evidence="10 12" id="KW-0472">Membrane</keyword>
<dbReference type="EMBL" id="SNZB01000003">
    <property type="protein sequence ID" value="TDR20785.1"/>
    <property type="molecule type" value="Genomic_DNA"/>
</dbReference>
<feature type="transmembrane region" description="Helical" evidence="12">
    <location>
        <begin position="265"/>
        <end position="283"/>
    </location>
</feature>
<comment type="subunit">
    <text evidence="11">Component of the lipopolysaccharide transport and assembly complex. The LptBFG transporter is composed of two ATP-binding proteins (LptB) and two transmembrane proteins (LptF and LptG).</text>
</comment>
<feature type="transmembrane region" description="Helical" evidence="12">
    <location>
        <begin position="12"/>
        <end position="40"/>
    </location>
</feature>
<evidence type="ECO:0000256" key="3">
    <source>
        <dbReference type="ARBA" id="ARBA00007725"/>
    </source>
</evidence>
<dbReference type="GO" id="GO:0015920">
    <property type="term" value="P:lipopolysaccharide transport"/>
    <property type="evidence" value="ECO:0007669"/>
    <property type="project" value="TreeGrafter"/>
</dbReference>
<gene>
    <name evidence="13" type="ORF">C8D91_1763</name>
</gene>
<evidence type="ECO:0000256" key="2">
    <source>
        <dbReference type="ARBA" id="ARBA00004429"/>
    </source>
</evidence>
<keyword evidence="8 12" id="KW-0812">Transmembrane</keyword>
<keyword evidence="6" id="KW-1003">Cell membrane</keyword>
<evidence type="ECO:0000256" key="1">
    <source>
        <dbReference type="ARBA" id="ARBA00002265"/>
    </source>
</evidence>
<evidence type="ECO:0000313" key="14">
    <source>
        <dbReference type="Proteomes" id="UP000295724"/>
    </source>
</evidence>
<feature type="transmembrane region" description="Helical" evidence="12">
    <location>
        <begin position="324"/>
        <end position="343"/>
    </location>
</feature>
<keyword evidence="14" id="KW-1185">Reference proteome</keyword>
<proteinExistence type="inferred from homology"/>
<evidence type="ECO:0000256" key="11">
    <source>
        <dbReference type="ARBA" id="ARBA00026081"/>
    </source>
</evidence>
<feature type="transmembrane region" description="Helical" evidence="12">
    <location>
        <begin position="60"/>
        <end position="81"/>
    </location>
</feature>
<comment type="similarity">
    <text evidence="3">Belongs to the LptF/LptG family.</text>
</comment>